<feature type="transmembrane region" description="Helical" evidence="2">
    <location>
        <begin position="169"/>
        <end position="187"/>
    </location>
</feature>
<keyword evidence="2" id="KW-0812">Transmembrane</keyword>
<name>A0A545T5A2_9GAMM</name>
<feature type="region of interest" description="Disordered" evidence="1">
    <location>
        <begin position="513"/>
        <end position="599"/>
    </location>
</feature>
<gene>
    <name evidence="3" type="ORF">FLL45_19575</name>
</gene>
<dbReference type="AlphaFoldDB" id="A0A545T5A2"/>
<dbReference type="Proteomes" id="UP000317839">
    <property type="component" value="Unassembled WGS sequence"/>
</dbReference>
<evidence type="ECO:0000313" key="4">
    <source>
        <dbReference type="Proteomes" id="UP000317839"/>
    </source>
</evidence>
<comment type="caution">
    <text evidence="3">The sequence shown here is derived from an EMBL/GenBank/DDBJ whole genome shotgun (WGS) entry which is preliminary data.</text>
</comment>
<keyword evidence="2" id="KW-1133">Transmembrane helix</keyword>
<organism evidence="3 4">
    <name type="scientific">Aliikangiella marina</name>
    <dbReference type="NCBI Taxonomy" id="1712262"/>
    <lineage>
        <taxon>Bacteria</taxon>
        <taxon>Pseudomonadati</taxon>
        <taxon>Pseudomonadota</taxon>
        <taxon>Gammaproteobacteria</taxon>
        <taxon>Oceanospirillales</taxon>
        <taxon>Pleioneaceae</taxon>
        <taxon>Aliikangiella</taxon>
    </lineage>
</organism>
<protein>
    <recommendedName>
        <fullName evidence="5">DUF4175 domain-containing protein</fullName>
    </recommendedName>
</protein>
<feature type="compositionally biased region" description="Basic and acidic residues" evidence="1">
    <location>
        <begin position="552"/>
        <end position="571"/>
    </location>
</feature>
<feature type="region of interest" description="Disordered" evidence="1">
    <location>
        <begin position="1"/>
        <end position="26"/>
    </location>
</feature>
<dbReference type="OrthoDB" id="780137at2"/>
<keyword evidence="2" id="KW-0472">Membrane</keyword>
<feature type="transmembrane region" description="Helical" evidence="2">
    <location>
        <begin position="77"/>
        <end position="95"/>
    </location>
</feature>
<evidence type="ECO:0008006" key="5">
    <source>
        <dbReference type="Google" id="ProtNLM"/>
    </source>
</evidence>
<evidence type="ECO:0000313" key="3">
    <source>
        <dbReference type="EMBL" id="TQV72411.1"/>
    </source>
</evidence>
<sequence length="861" mass="97356">MSQKSSLENDLSDNASTDSYNSNGMNESTDSIQVSIDTLNYYLRRYKQKKQLAYLCQAIFYAVTGFVLISFLDLEPILQYLTVSIIGIFSLSLLLKRQSYRAISLENFLEHLNRQFSEYQESAQLVNQPNEQLSLLKQIQKKFVYNLIERDISNGQIKKVLPAWPWKDFLIPLVALIISLLVSWYVVPKFSSEEFTSRNSEPEKLSQQDDKLAPKLTSSLIQITPPQYTKLPSIELEDLNLEILEGSQVEWSVQFNSQNNKSLQWLLIDADNNQYELTLQDDARYQLKLNVQQTTFYRFGFVDPFSQHQEPTMLDNIYSIAVIRDQLPKIRLAEPSQTLVEIPKSEEANFNIEAHIEDDFGINSVSILASVAKGSGEAVKFRDETFMFDSFENLGSKSVYKKSWSLKSLGMEPGDEVYFSVIALDNKAPEPQRNKSSSVIVRWLDDEIVETAVEGIQIRFIPEFFRSQRQIIIETEQLIADRKDLFPTVFKEKSVDLGFSQRDLKEKYGQYLGDEFGEGPAPDSVEMHGLADGYHGGEDVAQGEASAGLASHLEHLLEKGDGDDHAGHNHSDPAGGHTGGHEHQHGSEDPFGNSMVDSSDLSGASELIAQFAHNHGSAEIGPLSKRDPKSWMKRAVSVMWQAELHLMMHEPEKALPYEYEAYQYLKLARQAEKIYVKRLGFEPPPVKESNRLTGELKDILTYETSVEDIADESADASIISVSYQALNDPENRNKLSKNAKKQLSLLRDRLLELSETRPVLISYAATVEKVLVADSLILNDCDQCIDSLQAKLWQLAKRPISLPNVRGEVLKSNIESAQEFLNNINQLNSLILQTNDDLGDSGQIERSGRQESILKSEVRND</sequence>
<evidence type="ECO:0000256" key="2">
    <source>
        <dbReference type="SAM" id="Phobius"/>
    </source>
</evidence>
<reference evidence="3 4" key="1">
    <citation type="submission" date="2019-06" db="EMBL/GenBank/DDBJ databases">
        <title>Draft genome of Aliikangiella marina GYP-15.</title>
        <authorList>
            <person name="Wang G."/>
        </authorList>
    </citation>
    <scope>NUCLEOTIDE SEQUENCE [LARGE SCALE GENOMIC DNA]</scope>
    <source>
        <strain evidence="3 4">GYP-15</strain>
    </source>
</reference>
<dbReference type="RefSeq" id="WP_142943741.1">
    <property type="nucleotide sequence ID" value="NZ_VIKR01000005.1"/>
</dbReference>
<feature type="compositionally biased region" description="Basic and acidic residues" evidence="1">
    <location>
        <begin position="579"/>
        <end position="588"/>
    </location>
</feature>
<proteinExistence type="predicted"/>
<dbReference type="EMBL" id="VIKR01000005">
    <property type="protein sequence ID" value="TQV72411.1"/>
    <property type="molecule type" value="Genomic_DNA"/>
</dbReference>
<evidence type="ECO:0000256" key="1">
    <source>
        <dbReference type="SAM" id="MobiDB-lite"/>
    </source>
</evidence>
<accession>A0A545T5A2</accession>
<feature type="transmembrane region" description="Helical" evidence="2">
    <location>
        <begin position="52"/>
        <end position="71"/>
    </location>
</feature>
<keyword evidence="4" id="KW-1185">Reference proteome</keyword>